<evidence type="ECO:0000256" key="12">
    <source>
        <dbReference type="SAM" id="Coils"/>
    </source>
</evidence>
<dbReference type="AlphaFoldDB" id="A0AAN8UYC0"/>
<dbReference type="InterPro" id="IPR025846">
    <property type="entry name" value="TBL_N"/>
</dbReference>
<dbReference type="Pfam" id="PF14416">
    <property type="entry name" value="PMR5N"/>
    <property type="match status" value="1"/>
</dbReference>
<dbReference type="InterPro" id="IPR045843">
    <property type="entry name" value="IND-like"/>
</dbReference>
<protein>
    <submittedName>
        <fullName evidence="15">PC-Esterase</fullName>
    </submittedName>
</protein>
<comment type="similarity">
    <text evidence="3">Belongs to the PC-esterase family. TBL subfamily.</text>
</comment>
<comment type="caution">
    <text evidence="15">The sequence shown here is derived from an EMBL/GenBank/DDBJ whole genome shotgun (WGS) entry which is preliminary data.</text>
</comment>
<keyword evidence="12" id="KW-0175">Coiled coil</keyword>
<organism evidence="15 16">
    <name type="scientific">Dillenia turbinata</name>
    <dbReference type="NCBI Taxonomy" id="194707"/>
    <lineage>
        <taxon>Eukaryota</taxon>
        <taxon>Viridiplantae</taxon>
        <taxon>Streptophyta</taxon>
        <taxon>Embryophyta</taxon>
        <taxon>Tracheophyta</taxon>
        <taxon>Spermatophyta</taxon>
        <taxon>Magnoliopsida</taxon>
        <taxon>eudicotyledons</taxon>
        <taxon>Gunneridae</taxon>
        <taxon>Pentapetalae</taxon>
        <taxon>Dilleniales</taxon>
        <taxon>Dilleniaceae</taxon>
        <taxon>Dillenia</taxon>
    </lineage>
</organism>
<keyword evidence="4 13" id="KW-0812">Transmembrane</keyword>
<keyword evidence="7" id="KW-0805">Transcription regulation</keyword>
<dbReference type="FunFam" id="4.10.280.10:FF:000053">
    <property type="entry name" value="BHLH transcription factor"/>
    <property type="match status" value="1"/>
</dbReference>
<dbReference type="GO" id="GO:0005634">
    <property type="term" value="C:nucleus"/>
    <property type="evidence" value="ECO:0007669"/>
    <property type="project" value="UniProtKB-SubCell"/>
</dbReference>
<keyword evidence="16" id="KW-1185">Reference proteome</keyword>
<dbReference type="GO" id="GO:0003700">
    <property type="term" value="F:DNA-binding transcription factor activity"/>
    <property type="evidence" value="ECO:0007669"/>
    <property type="project" value="InterPro"/>
</dbReference>
<feature type="transmembrane region" description="Helical" evidence="13">
    <location>
        <begin position="349"/>
        <end position="371"/>
    </location>
</feature>
<keyword evidence="11" id="KW-0539">Nucleus</keyword>
<feature type="coiled-coil region" evidence="12">
    <location>
        <begin position="91"/>
        <end position="123"/>
    </location>
</feature>
<sequence length="574" mass="65002">MPPKLSFVMDINRQKFTSNNNWSPDLMSTADQNQILHEQLQFDSSIWPTTTTYPFQNPHVSSSSSSSKLQTTPACSRFDIFSTHDHLVGNNQILQGDQEQEHLEKEEQEEEEEELELGAMKEMMYKIAAMQPVDIDPSTIRKPKRRNVRISHDPQSVAARHRREKISEKIRILQRLVPGGTKMDTASMLDEAILYVKFLKRQIRQLQSNNIHPQQQPPPSFGGLMYNVNTTIGSSTATTAMSSSSSLDPPSTSGFGFSMNMREYSSSPEIKPYDVSLFLCDDTVIFFQGEMLVLLLVWVIEKMRTFNMSRSLNRTASLSWNTSPNQRTLGVVSPRPVQKTTVVSSRWTSVLIVVGTLSSFFVAIICGYPYYFMNLDAMFHGYGVSNSDHTTSHRDVSDGNWVLDDSYPLYNASECPFVEQGFNCLGNGRKDDSYLKWKWKPKNCKIARFNARNVLERLRSKSGSKIKVVFMKSMVTRLPNSDQRHGICNVTQFPMSEITGKDQNLFTDTIPEVVKNVTVPVTVLQITSMSAFRSDAHVGSQSDNPSFLDCSHWCLPGVPDAWNEIFLSHLDAVY</sequence>
<evidence type="ECO:0000256" key="2">
    <source>
        <dbReference type="ARBA" id="ARBA00004167"/>
    </source>
</evidence>
<dbReference type="GO" id="GO:0003677">
    <property type="term" value="F:DNA binding"/>
    <property type="evidence" value="ECO:0007669"/>
    <property type="project" value="UniProtKB-KW"/>
</dbReference>
<dbReference type="EMBL" id="JBAMMX010000017">
    <property type="protein sequence ID" value="KAK6924235.1"/>
    <property type="molecule type" value="Genomic_DNA"/>
</dbReference>
<evidence type="ECO:0000256" key="4">
    <source>
        <dbReference type="ARBA" id="ARBA00022692"/>
    </source>
</evidence>
<dbReference type="Pfam" id="PF23173">
    <property type="entry name" value="bHLH_SAC51"/>
    <property type="match status" value="1"/>
</dbReference>
<dbReference type="SUPFAM" id="SSF47459">
    <property type="entry name" value="HLH, helix-loop-helix DNA-binding domain"/>
    <property type="match status" value="1"/>
</dbReference>
<reference evidence="15 16" key="1">
    <citation type="submission" date="2023-12" db="EMBL/GenBank/DDBJ databases">
        <title>A high-quality genome assembly for Dillenia turbinata (Dilleniales).</title>
        <authorList>
            <person name="Chanderbali A."/>
        </authorList>
    </citation>
    <scope>NUCLEOTIDE SEQUENCE [LARGE SCALE GENOMIC DNA]</scope>
    <source>
        <strain evidence="15">LSX21</strain>
        <tissue evidence="15">Leaf</tissue>
    </source>
</reference>
<evidence type="ECO:0000313" key="15">
    <source>
        <dbReference type="EMBL" id="KAK6924235.1"/>
    </source>
</evidence>
<dbReference type="GO" id="GO:0016020">
    <property type="term" value="C:membrane"/>
    <property type="evidence" value="ECO:0007669"/>
    <property type="project" value="UniProtKB-SubCell"/>
</dbReference>
<dbReference type="SMART" id="SM00353">
    <property type="entry name" value="HLH"/>
    <property type="match status" value="1"/>
</dbReference>
<evidence type="ECO:0000256" key="9">
    <source>
        <dbReference type="ARBA" id="ARBA00023136"/>
    </source>
</evidence>
<dbReference type="InterPro" id="IPR026057">
    <property type="entry name" value="TBL_C"/>
</dbReference>
<evidence type="ECO:0000256" key="8">
    <source>
        <dbReference type="ARBA" id="ARBA00023125"/>
    </source>
</evidence>
<keyword evidence="6 13" id="KW-1133">Transmembrane helix</keyword>
<name>A0AAN8UYC0_9MAGN</name>
<proteinExistence type="inferred from homology"/>
<feature type="domain" description="BHLH" evidence="14">
    <location>
        <begin position="150"/>
        <end position="199"/>
    </location>
</feature>
<dbReference type="Proteomes" id="UP001370490">
    <property type="component" value="Unassembled WGS sequence"/>
</dbReference>
<evidence type="ECO:0000256" key="3">
    <source>
        <dbReference type="ARBA" id="ARBA00007727"/>
    </source>
</evidence>
<accession>A0AAN8UYC0</accession>
<evidence type="ECO:0000256" key="1">
    <source>
        <dbReference type="ARBA" id="ARBA00004123"/>
    </source>
</evidence>
<dbReference type="Pfam" id="PF13839">
    <property type="entry name" value="PC-Esterase"/>
    <property type="match status" value="1"/>
</dbReference>
<gene>
    <name evidence="15" type="ORF">RJ641_010435</name>
</gene>
<dbReference type="CDD" id="cd11454">
    <property type="entry name" value="bHLH_AtIND_like"/>
    <property type="match status" value="1"/>
</dbReference>
<evidence type="ECO:0000256" key="5">
    <source>
        <dbReference type="ARBA" id="ARBA00022968"/>
    </source>
</evidence>
<comment type="subcellular location">
    <subcellularLocation>
        <location evidence="2">Membrane</location>
        <topology evidence="2">Single-pass membrane protein</topology>
    </subcellularLocation>
    <subcellularLocation>
        <location evidence="1">Nucleus</location>
    </subcellularLocation>
</comment>
<keyword evidence="8" id="KW-0238">DNA-binding</keyword>
<dbReference type="PANTHER" id="PTHR45914:SF7">
    <property type="entry name" value="TRANSCRIPTION FACTOR HEC3"/>
    <property type="match status" value="1"/>
</dbReference>
<dbReference type="InterPro" id="IPR011598">
    <property type="entry name" value="bHLH_dom"/>
</dbReference>
<dbReference type="PANTHER" id="PTHR45914">
    <property type="entry name" value="TRANSCRIPTION FACTOR HEC3-RELATED"/>
    <property type="match status" value="1"/>
</dbReference>
<dbReference type="GO" id="GO:0046983">
    <property type="term" value="F:protein dimerization activity"/>
    <property type="evidence" value="ECO:0007669"/>
    <property type="project" value="InterPro"/>
</dbReference>
<evidence type="ECO:0000313" key="16">
    <source>
        <dbReference type="Proteomes" id="UP001370490"/>
    </source>
</evidence>
<keyword evidence="5" id="KW-0735">Signal-anchor</keyword>
<keyword evidence="9 13" id="KW-0472">Membrane</keyword>
<evidence type="ECO:0000256" key="13">
    <source>
        <dbReference type="SAM" id="Phobius"/>
    </source>
</evidence>
<dbReference type="PROSITE" id="PS50888">
    <property type="entry name" value="BHLH"/>
    <property type="match status" value="1"/>
</dbReference>
<keyword evidence="10" id="KW-0804">Transcription</keyword>
<evidence type="ECO:0000256" key="11">
    <source>
        <dbReference type="ARBA" id="ARBA00023242"/>
    </source>
</evidence>
<dbReference type="InterPro" id="IPR036638">
    <property type="entry name" value="HLH_DNA-bd_sf"/>
</dbReference>
<evidence type="ECO:0000256" key="6">
    <source>
        <dbReference type="ARBA" id="ARBA00022989"/>
    </source>
</evidence>
<dbReference type="Gene3D" id="4.10.280.10">
    <property type="entry name" value="Helix-loop-helix DNA-binding domain"/>
    <property type="match status" value="1"/>
</dbReference>
<evidence type="ECO:0000256" key="7">
    <source>
        <dbReference type="ARBA" id="ARBA00023015"/>
    </source>
</evidence>
<feature type="transmembrane region" description="Helical" evidence="13">
    <location>
        <begin position="283"/>
        <end position="300"/>
    </location>
</feature>
<evidence type="ECO:0000259" key="14">
    <source>
        <dbReference type="PROSITE" id="PS50888"/>
    </source>
</evidence>
<dbReference type="GO" id="GO:0016740">
    <property type="term" value="F:transferase activity"/>
    <property type="evidence" value="ECO:0007669"/>
    <property type="project" value="InterPro"/>
</dbReference>
<evidence type="ECO:0000256" key="10">
    <source>
        <dbReference type="ARBA" id="ARBA00023163"/>
    </source>
</evidence>